<dbReference type="Gene3D" id="3.50.50.100">
    <property type="match status" value="1"/>
</dbReference>
<reference evidence="11 12" key="3">
    <citation type="submission" date="2020-08" db="EMBL/GenBank/DDBJ databases">
        <title>Sequencing the genomes of 1000 actinobacteria strains.</title>
        <authorList>
            <person name="Klenk H.-P."/>
        </authorList>
    </citation>
    <scope>NUCLEOTIDE SEQUENCE [LARGE SCALE GENOMIC DNA]</scope>
    <source>
        <strain evidence="11 12">DSM 44772</strain>
    </source>
</reference>
<evidence type="ECO:0000256" key="4">
    <source>
        <dbReference type="ARBA" id="ARBA00022827"/>
    </source>
</evidence>
<keyword evidence="6" id="KW-0520">NAD</keyword>
<keyword evidence="13" id="KW-1185">Reference proteome</keyword>
<dbReference type="EC" id="1.6.5.9" evidence="2"/>
<keyword evidence="8" id="KW-0812">Transmembrane</keyword>
<feature type="transmembrane region" description="Helical" evidence="8">
    <location>
        <begin position="47"/>
        <end position="68"/>
    </location>
</feature>
<dbReference type="AlphaFoldDB" id="A0A7W7N295"/>
<comment type="similarity">
    <text evidence="1">Belongs to the NADH dehydrogenase family.</text>
</comment>
<evidence type="ECO:0000256" key="3">
    <source>
        <dbReference type="ARBA" id="ARBA00022630"/>
    </source>
</evidence>
<dbReference type="GO" id="GO:0050136">
    <property type="term" value="F:NADH dehydrogenase (quinone) (non-electrogenic) activity"/>
    <property type="evidence" value="ECO:0007669"/>
    <property type="project" value="UniProtKB-EC"/>
</dbReference>
<keyword evidence="4" id="KW-0274">FAD</keyword>
<feature type="domain" description="FAD/NAD(P)-binding" evidence="9">
    <location>
        <begin position="153"/>
        <end position="473"/>
    </location>
</feature>
<dbReference type="EMBL" id="BAAAHD010000012">
    <property type="protein sequence ID" value="GAA0552971.1"/>
    <property type="molecule type" value="Genomic_DNA"/>
</dbReference>
<comment type="catalytic activity">
    <reaction evidence="7">
        <text>a quinone + NADH + H(+) = a quinol + NAD(+)</text>
        <dbReference type="Rhea" id="RHEA:46160"/>
        <dbReference type="ChEBI" id="CHEBI:15378"/>
        <dbReference type="ChEBI" id="CHEBI:24646"/>
        <dbReference type="ChEBI" id="CHEBI:57540"/>
        <dbReference type="ChEBI" id="CHEBI:57945"/>
        <dbReference type="ChEBI" id="CHEBI:132124"/>
        <dbReference type="EC" id="1.6.5.9"/>
    </reaction>
</comment>
<evidence type="ECO:0000256" key="8">
    <source>
        <dbReference type="SAM" id="Phobius"/>
    </source>
</evidence>
<dbReference type="InterPro" id="IPR036188">
    <property type="entry name" value="FAD/NAD-bd_sf"/>
</dbReference>
<evidence type="ECO:0000256" key="7">
    <source>
        <dbReference type="ARBA" id="ARBA00047599"/>
    </source>
</evidence>
<keyword evidence="3" id="KW-0285">Flavoprotein</keyword>
<reference evidence="10" key="4">
    <citation type="submission" date="2023-12" db="EMBL/GenBank/DDBJ databases">
        <authorList>
            <person name="Sun Q."/>
            <person name="Inoue M."/>
        </authorList>
    </citation>
    <scope>NUCLEOTIDE SEQUENCE</scope>
    <source>
        <strain evidence="10">JCM 10667</strain>
    </source>
</reference>
<accession>A0A7W7N295</accession>
<comment type="caution">
    <text evidence="11">The sequence shown here is derived from an EMBL/GenBank/DDBJ whole genome shotgun (WGS) entry which is preliminary data.</text>
</comment>
<dbReference type="EMBL" id="JACHMV010000001">
    <property type="protein sequence ID" value="MBB4778939.1"/>
    <property type="molecule type" value="Genomic_DNA"/>
</dbReference>
<reference evidence="10" key="1">
    <citation type="journal article" date="2014" name="Int. J. Syst. Evol. Microbiol.">
        <title>Complete genome of a new Firmicutes species belonging to the dominant human colonic microbiota ('Ruminococcus bicirculans') reveals two chromosomes and a selective capacity to utilize plant glucans.</title>
        <authorList>
            <consortium name="NISC Comparative Sequencing Program"/>
            <person name="Wegmann U."/>
            <person name="Louis P."/>
            <person name="Goesmann A."/>
            <person name="Henrissat B."/>
            <person name="Duncan S.H."/>
            <person name="Flint H.J."/>
        </authorList>
    </citation>
    <scope>NUCLEOTIDE SEQUENCE</scope>
    <source>
        <strain evidence="10">JCM 10667</strain>
    </source>
</reference>
<organism evidence="11 12">
    <name type="scientific">Actinomadura livida</name>
    <dbReference type="NCBI Taxonomy" id="79909"/>
    <lineage>
        <taxon>Bacteria</taxon>
        <taxon>Bacillati</taxon>
        <taxon>Actinomycetota</taxon>
        <taxon>Actinomycetes</taxon>
        <taxon>Streptosporangiales</taxon>
        <taxon>Thermomonosporaceae</taxon>
        <taxon>Actinomadura</taxon>
    </lineage>
</organism>
<sequence>MRLREQGPTAPGGGVRVLIGMGCGLVSGLAVGGLMGGQGLLASHGTFGWAVFALYAAVIGQLLGAFVGRRPSGPAVSAAGGLLLGVLGWTVWWLSLEPWTRGGTPTWTVDAATALYPELVGSLLQGTLAGMLFHLAMRGYRERPDKPKAPAPRVVIVGGGFGGVSAARRFERLNLRGHRVDVTLISDSNYLLFTPMLAEVASGGLEAQHISSPVRAAASHTRFRHGRVAGVDVARRRVVLEAGGEQVGYEHLVLAVGSVPFFPDLPGVAENALTLKSLGDAVRLRERVLGLLERADQEADPAERRRLLTFVVAGGGFAGTESVAELYDLTHDVLHFYPAIDPDEPRFVLVHSDQRILPELSERLGAYALEKLRSRGIEFRLGVRATGATGRSVHLDTGEVIETATFVWTAGNQPNPMLRTLPGETGRRDAVLVDRTLRAFEMDRVWAIGDCAQIPAEDGALYPPTAQHAMREGKAVADNIAAVLRGQRPRPFRFTTLGTFVALGHRTAAGEIRGRPFSGLSAWLLWRGIYLAKLPGVERRVRVLLDWVLDAAFPRDIVVTGPPADAPAALPGRGAR</sequence>
<dbReference type="InterPro" id="IPR023753">
    <property type="entry name" value="FAD/NAD-binding_dom"/>
</dbReference>
<dbReference type="Proteomes" id="UP001501427">
    <property type="component" value="Unassembled WGS sequence"/>
</dbReference>
<keyword evidence="5 11" id="KW-0560">Oxidoreductase</keyword>
<evidence type="ECO:0000256" key="2">
    <source>
        <dbReference type="ARBA" id="ARBA00012637"/>
    </source>
</evidence>
<name>A0A7W7N295_9ACTN</name>
<reference evidence="13" key="2">
    <citation type="journal article" date="2019" name="Int. J. Syst. Evol. Microbiol.">
        <title>The Global Catalogue of Microorganisms (GCM) 10K type strain sequencing project: providing services to taxonomists for standard genome sequencing and annotation.</title>
        <authorList>
            <consortium name="The Broad Institute Genomics Platform"/>
            <consortium name="The Broad Institute Genome Sequencing Center for Infectious Disease"/>
            <person name="Wu L."/>
            <person name="Ma J."/>
        </authorList>
    </citation>
    <scope>NUCLEOTIDE SEQUENCE [LARGE SCALE GENOMIC DNA]</scope>
    <source>
        <strain evidence="13">JCM 10667</strain>
    </source>
</reference>
<evidence type="ECO:0000313" key="11">
    <source>
        <dbReference type="EMBL" id="MBB4778939.1"/>
    </source>
</evidence>
<keyword evidence="8" id="KW-0472">Membrane</keyword>
<evidence type="ECO:0000313" key="13">
    <source>
        <dbReference type="Proteomes" id="UP001501427"/>
    </source>
</evidence>
<feature type="transmembrane region" description="Helical" evidence="8">
    <location>
        <begin position="114"/>
        <end position="136"/>
    </location>
</feature>
<dbReference type="PANTHER" id="PTHR43706">
    <property type="entry name" value="NADH DEHYDROGENASE"/>
    <property type="match status" value="1"/>
</dbReference>
<protein>
    <recommendedName>
        <fullName evidence="2">NADH:ubiquinone reductase (non-electrogenic)</fullName>
        <ecNumber evidence="2">1.6.5.9</ecNumber>
    </recommendedName>
</protein>
<feature type="transmembrane region" description="Helical" evidence="8">
    <location>
        <begin position="12"/>
        <end position="35"/>
    </location>
</feature>
<dbReference type="PANTHER" id="PTHR43706:SF47">
    <property type="entry name" value="EXTERNAL NADH-UBIQUINONE OXIDOREDUCTASE 1, MITOCHONDRIAL-RELATED"/>
    <property type="match status" value="1"/>
</dbReference>
<dbReference type="Proteomes" id="UP000549343">
    <property type="component" value="Unassembled WGS sequence"/>
</dbReference>
<dbReference type="SUPFAM" id="SSF51905">
    <property type="entry name" value="FAD/NAD(P)-binding domain"/>
    <property type="match status" value="1"/>
</dbReference>
<evidence type="ECO:0000256" key="5">
    <source>
        <dbReference type="ARBA" id="ARBA00023002"/>
    </source>
</evidence>
<dbReference type="InterPro" id="IPR045024">
    <property type="entry name" value="NDH-2"/>
</dbReference>
<dbReference type="RefSeq" id="WP_184890145.1">
    <property type="nucleotide sequence ID" value="NZ_BAAAHD010000012.1"/>
</dbReference>
<feature type="transmembrane region" description="Helical" evidence="8">
    <location>
        <begin position="75"/>
        <end position="94"/>
    </location>
</feature>
<dbReference type="Pfam" id="PF07992">
    <property type="entry name" value="Pyr_redox_2"/>
    <property type="match status" value="1"/>
</dbReference>
<dbReference type="PRINTS" id="PR00411">
    <property type="entry name" value="PNDRDTASEI"/>
</dbReference>
<evidence type="ECO:0000259" key="9">
    <source>
        <dbReference type="Pfam" id="PF07992"/>
    </source>
</evidence>
<evidence type="ECO:0000313" key="10">
    <source>
        <dbReference type="EMBL" id="GAA0552971.1"/>
    </source>
</evidence>
<evidence type="ECO:0000313" key="12">
    <source>
        <dbReference type="Proteomes" id="UP000549343"/>
    </source>
</evidence>
<evidence type="ECO:0000256" key="6">
    <source>
        <dbReference type="ARBA" id="ARBA00023027"/>
    </source>
</evidence>
<dbReference type="PRINTS" id="PR00368">
    <property type="entry name" value="FADPNR"/>
</dbReference>
<gene>
    <name evidence="11" type="ORF">F4557_007357</name>
    <name evidence="10" type="ORF">GCM10009546_13710</name>
</gene>
<evidence type="ECO:0000256" key="1">
    <source>
        <dbReference type="ARBA" id="ARBA00005272"/>
    </source>
</evidence>
<proteinExistence type="inferred from homology"/>
<keyword evidence="8" id="KW-1133">Transmembrane helix</keyword>